<dbReference type="PROSITE" id="PS50001">
    <property type="entry name" value="SH2"/>
    <property type="match status" value="2"/>
</dbReference>
<dbReference type="EC" id="3.1.3.48" evidence="2"/>
<reference evidence="16" key="1">
    <citation type="submission" date="2016-04" db="UniProtKB">
        <authorList>
            <consortium name="WormBaseParasite"/>
        </authorList>
    </citation>
    <scope>IDENTIFICATION</scope>
</reference>
<dbReference type="CDD" id="cd10340">
    <property type="entry name" value="SH2_N-SH2_SHP_like"/>
    <property type="match status" value="1"/>
</dbReference>
<dbReference type="AlphaFoldDB" id="A0A158REQ8"/>
<dbReference type="InterPro" id="IPR029021">
    <property type="entry name" value="Prot-tyrosine_phosphatase-like"/>
</dbReference>
<dbReference type="Pfam" id="PF00017">
    <property type="entry name" value="SH2"/>
    <property type="match status" value="2"/>
</dbReference>
<gene>
    <name evidence="14" type="ORF">TTAC_LOCUS7823</name>
</gene>
<dbReference type="PROSITE" id="PS50055">
    <property type="entry name" value="TYR_PHOSPHATASE_PTP"/>
    <property type="match status" value="1"/>
</dbReference>
<dbReference type="InterPro" id="IPR000387">
    <property type="entry name" value="Tyr_Pase_dom"/>
</dbReference>
<dbReference type="InterPro" id="IPR000980">
    <property type="entry name" value="SH2"/>
</dbReference>
<evidence type="ECO:0000256" key="3">
    <source>
        <dbReference type="ARBA" id="ARBA00022490"/>
    </source>
</evidence>
<feature type="region of interest" description="Disordered" evidence="10">
    <location>
        <begin position="346"/>
        <end position="379"/>
    </location>
</feature>
<feature type="domain" description="SH2" evidence="11">
    <location>
        <begin position="36"/>
        <end position="132"/>
    </location>
</feature>
<dbReference type="SMART" id="SM00404">
    <property type="entry name" value="PTPc_motif"/>
    <property type="match status" value="1"/>
</dbReference>
<dbReference type="GO" id="GO:0030971">
    <property type="term" value="F:receptor tyrosine kinase binding"/>
    <property type="evidence" value="ECO:0007669"/>
    <property type="project" value="TreeGrafter"/>
</dbReference>
<dbReference type="PANTHER" id="PTHR46559">
    <property type="entry name" value="TYROSINE-PROTEIN PHOSPHATASE NON-RECEPTOR TYPE 11"/>
    <property type="match status" value="1"/>
</dbReference>
<feature type="domain" description="Tyrosine specific protein phosphatases" evidence="13">
    <location>
        <begin position="505"/>
        <end position="581"/>
    </location>
</feature>
<dbReference type="PANTHER" id="PTHR46559:SF3">
    <property type="entry name" value="TYROSINE-PROTEIN PHOSPHATASE NON-RECEPTOR TYPE"/>
    <property type="match status" value="1"/>
</dbReference>
<dbReference type="PRINTS" id="PR00700">
    <property type="entry name" value="PRTYPHPHTASE"/>
</dbReference>
<feature type="compositionally biased region" description="Polar residues" evidence="10">
    <location>
        <begin position="623"/>
        <end position="642"/>
    </location>
</feature>
<keyword evidence="4" id="KW-0677">Repeat</keyword>
<protein>
    <recommendedName>
        <fullName evidence="2">protein-tyrosine-phosphatase</fullName>
        <ecNumber evidence="2">3.1.3.48</ecNumber>
    </recommendedName>
</protein>
<feature type="domain" description="Tyrosine-protein phosphatase" evidence="12">
    <location>
        <begin position="269"/>
        <end position="590"/>
    </location>
</feature>
<dbReference type="GO" id="GO:0004726">
    <property type="term" value="F:non-membrane spanning protein tyrosine phosphatase activity"/>
    <property type="evidence" value="ECO:0007669"/>
    <property type="project" value="TreeGrafter"/>
</dbReference>
<evidence type="ECO:0000259" key="11">
    <source>
        <dbReference type="PROSITE" id="PS50001"/>
    </source>
</evidence>
<keyword evidence="3" id="KW-0963">Cytoplasm</keyword>
<dbReference type="InterPro" id="IPR036860">
    <property type="entry name" value="SH2_dom_sf"/>
</dbReference>
<dbReference type="SMART" id="SM00194">
    <property type="entry name" value="PTPc"/>
    <property type="match status" value="1"/>
</dbReference>
<keyword evidence="7 9" id="KW-0727">SH2 domain</keyword>
<feature type="region of interest" description="Disordered" evidence="10">
    <location>
        <begin position="623"/>
        <end position="653"/>
    </location>
</feature>
<evidence type="ECO:0000256" key="9">
    <source>
        <dbReference type="PROSITE-ProRule" id="PRU00191"/>
    </source>
</evidence>
<dbReference type="SUPFAM" id="SSF55550">
    <property type="entry name" value="SH2 domain"/>
    <property type="match status" value="2"/>
</dbReference>
<evidence type="ECO:0000256" key="5">
    <source>
        <dbReference type="ARBA" id="ARBA00022801"/>
    </source>
</evidence>
<dbReference type="SUPFAM" id="SSF52799">
    <property type="entry name" value="(Phosphotyrosine protein) phosphatases II"/>
    <property type="match status" value="1"/>
</dbReference>
<dbReference type="PRINTS" id="PR00401">
    <property type="entry name" value="SH2DOMAIN"/>
</dbReference>
<dbReference type="Gene3D" id="3.30.505.10">
    <property type="entry name" value="SH2 domain"/>
    <property type="match status" value="2"/>
</dbReference>
<dbReference type="GO" id="GO:0050839">
    <property type="term" value="F:cell adhesion molecule binding"/>
    <property type="evidence" value="ECO:0007669"/>
    <property type="project" value="TreeGrafter"/>
</dbReference>
<keyword evidence="5" id="KW-0378">Hydrolase</keyword>
<evidence type="ECO:0000313" key="16">
    <source>
        <dbReference type="WBParaSite" id="TTAC_0000783801-mRNA-1"/>
    </source>
</evidence>
<evidence type="ECO:0000256" key="4">
    <source>
        <dbReference type="ARBA" id="ARBA00022737"/>
    </source>
</evidence>
<dbReference type="PROSITE" id="PS00383">
    <property type="entry name" value="TYR_PHOSPHATASE_1"/>
    <property type="match status" value="1"/>
</dbReference>
<evidence type="ECO:0000256" key="7">
    <source>
        <dbReference type="ARBA" id="ARBA00022999"/>
    </source>
</evidence>
<comment type="catalytic activity">
    <reaction evidence="8">
        <text>O-phospho-L-tyrosyl-[protein] + H2O = L-tyrosyl-[protein] + phosphate</text>
        <dbReference type="Rhea" id="RHEA:10684"/>
        <dbReference type="Rhea" id="RHEA-COMP:10136"/>
        <dbReference type="Rhea" id="RHEA-COMP:20101"/>
        <dbReference type="ChEBI" id="CHEBI:15377"/>
        <dbReference type="ChEBI" id="CHEBI:43474"/>
        <dbReference type="ChEBI" id="CHEBI:46858"/>
        <dbReference type="ChEBI" id="CHEBI:61978"/>
        <dbReference type="EC" id="3.1.3.48"/>
    </reaction>
</comment>
<dbReference type="STRING" id="6205.A0A158REQ8"/>
<dbReference type="GO" id="GO:0005737">
    <property type="term" value="C:cytoplasm"/>
    <property type="evidence" value="ECO:0007669"/>
    <property type="project" value="UniProtKB-SubCell"/>
</dbReference>
<evidence type="ECO:0000256" key="6">
    <source>
        <dbReference type="ARBA" id="ARBA00022912"/>
    </source>
</evidence>
<accession>A0A158REQ8</accession>
<dbReference type="FunFam" id="3.30.505.10:FF:000018">
    <property type="entry name" value="Tyrosine-protein phosphatase non-receptor type"/>
    <property type="match status" value="1"/>
</dbReference>
<dbReference type="CDD" id="cd09931">
    <property type="entry name" value="SH2_C-SH2_SHP_like"/>
    <property type="match status" value="1"/>
</dbReference>
<evidence type="ECO:0000313" key="15">
    <source>
        <dbReference type="Proteomes" id="UP000274429"/>
    </source>
</evidence>
<evidence type="ECO:0000259" key="13">
    <source>
        <dbReference type="PROSITE" id="PS50056"/>
    </source>
</evidence>
<sequence>MSTITFYFALLKSVLIPLENQIEGGTRAYKLKNRRWFHHNLEGIQAEKLLLEKGDPGSFLVRPSWTNPGNFTLSVRREDCVTHIRIRNTGDFLDLYGGETFATLSELVDYYRENHGELKEKNGSIIELKYPLFCQDPLAESSRWFHGPMSRSEAQKLLLEKGKNGSFLVRESIQKPGSYVLSVATGDQVSHILINRKKDNKFDAGGGHQFLTLKELIDFYTATPMVEKNGGLVYLKQPFNATRLNVSTIDKRIRQLECENVNGRHLAGFHEEFEELHQDIHDTKARSRLEGAKAYNLDKNRYKNILPFDPTLVRLLDGDPNIPGSDYINANYISWPDSLTESLLGGSTTVDPLPPKTARGSPAPLSPSSSSSSSGPRYIATQGTLPNTIVDFWRMVWQEHSAIIVMITKEVERGRNKCSRYWPTPAQPTLELPSYGGTLRVRHLTEQNLETYTLRELHLSRDPPATTTTTNNNNASGDAKGFVVYHYQFHAWPDHGTPADPSCVLNFMFDISKRMEGLAECGPMVVHCSAGIGRSGTFIVIDMLINYIKRYGLQCDIDISRTVQAVREQRSGMVQIETQYRFIYKAVQNFVSTLSQRLQLHNELHPLGVDYTNINQAPADLMQTQRPDSTSPVDSRLASTSPRFAKSGSFPRKSDLCVPPSYPKSICANAEH</sequence>
<dbReference type="InterPro" id="IPR003595">
    <property type="entry name" value="Tyr_Pase_cat"/>
</dbReference>
<comment type="subcellular location">
    <subcellularLocation>
        <location evidence="1">Cytoplasm</location>
    </subcellularLocation>
</comment>
<evidence type="ECO:0000256" key="10">
    <source>
        <dbReference type="SAM" id="MobiDB-lite"/>
    </source>
</evidence>
<evidence type="ECO:0000259" key="12">
    <source>
        <dbReference type="PROSITE" id="PS50055"/>
    </source>
</evidence>
<dbReference type="Gene3D" id="3.90.190.10">
    <property type="entry name" value="Protein tyrosine phosphatase superfamily"/>
    <property type="match status" value="1"/>
</dbReference>
<dbReference type="Proteomes" id="UP000274429">
    <property type="component" value="Unassembled WGS sequence"/>
</dbReference>
<feature type="compositionally biased region" description="Low complexity" evidence="10">
    <location>
        <begin position="361"/>
        <end position="376"/>
    </location>
</feature>
<evidence type="ECO:0000256" key="8">
    <source>
        <dbReference type="ARBA" id="ARBA00051722"/>
    </source>
</evidence>
<evidence type="ECO:0000256" key="2">
    <source>
        <dbReference type="ARBA" id="ARBA00013064"/>
    </source>
</evidence>
<organism evidence="16">
    <name type="scientific">Hydatigena taeniaeformis</name>
    <name type="common">Feline tapeworm</name>
    <name type="synonym">Taenia taeniaeformis</name>
    <dbReference type="NCBI Taxonomy" id="6205"/>
    <lineage>
        <taxon>Eukaryota</taxon>
        <taxon>Metazoa</taxon>
        <taxon>Spiralia</taxon>
        <taxon>Lophotrochozoa</taxon>
        <taxon>Platyhelminthes</taxon>
        <taxon>Cestoda</taxon>
        <taxon>Eucestoda</taxon>
        <taxon>Cyclophyllidea</taxon>
        <taxon>Taeniidae</taxon>
        <taxon>Hydatigera</taxon>
    </lineage>
</organism>
<dbReference type="PROSITE" id="PS50056">
    <property type="entry name" value="TYR_PHOSPHATASE_2"/>
    <property type="match status" value="1"/>
</dbReference>
<feature type="domain" description="SH2" evidence="11">
    <location>
        <begin position="144"/>
        <end position="239"/>
    </location>
</feature>
<dbReference type="InterPro" id="IPR016130">
    <property type="entry name" value="Tyr_Pase_AS"/>
</dbReference>
<evidence type="ECO:0000256" key="1">
    <source>
        <dbReference type="ARBA" id="ARBA00004496"/>
    </source>
</evidence>
<keyword evidence="6" id="KW-0904">Protein phosphatase</keyword>
<dbReference type="EMBL" id="UYWX01020409">
    <property type="protein sequence ID" value="VDM32284.1"/>
    <property type="molecule type" value="Genomic_DNA"/>
</dbReference>
<name>A0A158REQ8_HYDTA</name>
<dbReference type="SMART" id="SM00252">
    <property type="entry name" value="SH2"/>
    <property type="match status" value="2"/>
</dbReference>
<dbReference type="InterPro" id="IPR000242">
    <property type="entry name" value="PTP_cat"/>
</dbReference>
<proteinExistence type="predicted"/>
<dbReference type="GO" id="GO:0070374">
    <property type="term" value="P:positive regulation of ERK1 and ERK2 cascade"/>
    <property type="evidence" value="ECO:0007669"/>
    <property type="project" value="TreeGrafter"/>
</dbReference>
<evidence type="ECO:0000313" key="14">
    <source>
        <dbReference type="EMBL" id="VDM32284.1"/>
    </source>
</evidence>
<dbReference type="WBParaSite" id="TTAC_0000783801-mRNA-1">
    <property type="protein sequence ID" value="TTAC_0000783801-mRNA-1"/>
    <property type="gene ID" value="TTAC_0000783801"/>
</dbReference>
<keyword evidence="15" id="KW-1185">Reference proteome</keyword>
<dbReference type="OrthoDB" id="8815311at2759"/>
<dbReference type="Pfam" id="PF00102">
    <property type="entry name" value="Y_phosphatase"/>
    <property type="match status" value="1"/>
</dbReference>
<reference evidence="14 15" key="2">
    <citation type="submission" date="2018-11" db="EMBL/GenBank/DDBJ databases">
        <authorList>
            <consortium name="Pathogen Informatics"/>
        </authorList>
    </citation>
    <scope>NUCLEOTIDE SEQUENCE [LARGE SCALE GENOMIC DNA]</scope>
</reference>